<accession>A0A1B6FRM9</accession>
<protein>
    <recommendedName>
        <fullName evidence="3">Eyes absent homolog</fullName>
    </recommendedName>
</protein>
<evidence type="ECO:0008006" key="3">
    <source>
        <dbReference type="Google" id="ProtNLM"/>
    </source>
</evidence>
<organism evidence="2">
    <name type="scientific">Cuerna arida</name>
    <dbReference type="NCBI Taxonomy" id="1464854"/>
    <lineage>
        <taxon>Eukaryota</taxon>
        <taxon>Metazoa</taxon>
        <taxon>Ecdysozoa</taxon>
        <taxon>Arthropoda</taxon>
        <taxon>Hexapoda</taxon>
        <taxon>Insecta</taxon>
        <taxon>Pterygota</taxon>
        <taxon>Neoptera</taxon>
        <taxon>Paraneoptera</taxon>
        <taxon>Hemiptera</taxon>
        <taxon>Auchenorrhyncha</taxon>
        <taxon>Membracoidea</taxon>
        <taxon>Cicadellidae</taxon>
        <taxon>Cicadellinae</taxon>
        <taxon>Proconiini</taxon>
        <taxon>Cuerna</taxon>
    </lineage>
</organism>
<dbReference type="EMBL" id="GECZ01016902">
    <property type="protein sequence ID" value="JAS52867.1"/>
    <property type="molecule type" value="Transcribed_RNA"/>
</dbReference>
<feature type="region of interest" description="Disordered" evidence="1">
    <location>
        <begin position="76"/>
        <end position="102"/>
    </location>
</feature>
<gene>
    <name evidence="2" type="ORF">g.3093</name>
</gene>
<dbReference type="AlphaFoldDB" id="A0A1B6FRM9"/>
<proteinExistence type="predicted"/>
<feature type="compositionally biased region" description="Low complexity" evidence="1">
    <location>
        <begin position="76"/>
        <end position="89"/>
    </location>
</feature>
<sequence>QNSPSDFNGYNYSSEATQCNYFSPQSYSPYINHSTCSGSTSSTYPMVPFLSDSPTGLSTSDNSNCSIKLEFPVKKSPLSSDLKPISSSKSRGRRQNVKIPSVSPEMTTERVFVWDLDETL</sequence>
<reference evidence="2" key="1">
    <citation type="submission" date="2015-11" db="EMBL/GenBank/DDBJ databases">
        <title>De novo transcriptome assembly of four potential Pierce s Disease insect vectors from Arizona vineyards.</title>
        <authorList>
            <person name="Tassone E.E."/>
        </authorList>
    </citation>
    <scope>NUCLEOTIDE SEQUENCE</scope>
</reference>
<evidence type="ECO:0000313" key="2">
    <source>
        <dbReference type="EMBL" id="JAS52867.1"/>
    </source>
</evidence>
<evidence type="ECO:0000256" key="1">
    <source>
        <dbReference type="SAM" id="MobiDB-lite"/>
    </source>
</evidence>
<feature type="non-terminal residue" evidence="2">
    <location>
        <position position="120"/>
    </location>
</feature>
<name>A0A1B6FRM9_9HEMI</name>
<feature type="non-terminal residue" evidence="2">
    <location>
        <position position="1"/>
    </location>
</feature>